<keyword evidence="3" id="KW-1185">Reference proteome</keyword>
<dbReference type="Proteomes" id="UP000199236">
    <property type="component" value="Unassembled WGS sequence"/>
</dbReference>
<feature type="domain" description="DUF2007" evidence="1">
    <location>
        <begin position="1"/>
        <end position="66"/>
    </location>
</feature>
<dbReference type="InterPro" id="IPR018551">
    <property type="entry name" value="DUF2007"/>
</dbReference>
<evidence type="ECO:0000313" key="3">
    <source>
        <dbReference type="Proteomes" id="UP000199236"/>
    </source>
</evidence>
<reference evidence="2 3" key="1">
    <citation type="submission" date="2016-10" db="EMBL/GenBank/DDBJ databases">
        <authorList>
            <person name="de Groot N.N."/>
        </authorList>
    </citation>
    <scope>NUCLEOTIDE SEQUENCE [LARGE SCALE GENOMIC DNA]</scope>
    <source>
        <strain evidence="2 3">CGMCC 1.9157</strain>
    </source>
</reference>
<dbReference type="InterPro" id="IPR011322">
    <property type="entry name" value="N-reg_PII-like_a/b"/>
</dbReference>
<dbReference type="EMBL" id="FOVR01000003">
    <property type="protein sequence ID" value="SFO09750.1"/>
    <property type="molecule type" value="Genomic_DNA"/>
</dbReference>
<sequence>MEELIKTNNPVTLSFVEALLKDAGIPYQSLDHNMSTLYGNTLNSIARRILVDSDYLERARQLLRDADLEKEADWSLGE</sequence>
<name>A0A1I5EEB2_9HYPH</name>
<dbReference type="RefSeq" id="WP_090070703.1">
    <property type="nucleotide sequence ID" value="NZ_FOVR01000003.1"/>
</dbReference>
<dbReference type="SUPFAM" id="SSF54913">
    <property type="entry name" value="GlnB-like"/>
    <property type="match status" value="1"/>
</dbReference>
<dbReference type="OrthoDB" id="5297170at2"/>
<gene>
    <name evidence="2" type="ORF">SAMN04488056_103148</name>
</gene>
<accession>A0A1I5EEB2</accession>
<protein>
    <submittedName>
        <fullName evidence="2">Putative signal transducing protein</fullName>
    </submittedName>
</protein>
<dbReference type="STRING" id="655353.SAMN04488056_103148"/>
<proteinExistence type="predicted"/>
<evidence type="ECO:0000313" key="2">
    <source>
        <dbReference type="EMBL" id="SFO09750.1"/>
    </source>
</evidence>
<evidence type="ECO:0000259" key="1">
    <source>
        <dbReference type="Pfam" id="PF09413"/>
    </source>
</evidence>
<dbReference type="AlphaFoldDB" id="A0A1I5EEB2"/>
<dbReference type="Pfam" id="PF09413">
    <property type="entry name" value="DUF2007"/>
    <property type="match status" value="1"/>
</dbReference>
<organism evidence="2 3">
    <name type="scientific">Cohaesibacter marisflavi</name>
    <dbReference type="NCBI Taxonomy" id="655353"/>
    <lineage>
        <taxon>Bacteria</taxon>
        <taxon>Pseudomonadati</taxon>
        <taxon>Pseudomonadota</taxon>
        <taxon>Alphaproteobacteria</taxon>
        <taxon>Hyphomicrobiales</taxon>
        <taxon>Cohaesibacteraceae</taxon>
    </lineage>
</organism>
<dbReference type="Gene3D" id="3.30.70.790">
    <property type="entry name" value="UreE, C-terminal domain"/>
    <property type="match status" value="1"/>
</dbReference>